<dbReference type="EMBL" id="JAAXOY010000001">
    <property type="protein sequence ID" value="NKY37986.1"/>
    <property type="molecule type" value="Genomic_DNA"/>
</dbReference>
<organism evidence="3 4">
    <name type="scientific">Cellulomonas septica</name>
    <dbReference type="NCBI Taxonomy" id="285080"/>
    <lineage>
        <taxon>Bacteria</taxon>
        <taxon>Bacillati</taxon>
        <taxon>Actinomycetota</taxon>
        <taxon>Actinomycetes</taxon>
        <taxon>Micrococcales</taxon>
        <taxon>Cellulomonadaceae</taxon>
        <taxon>Cellulomonas</taxon>
    </lineage>
</organism>
<name>A0ABX1JXP8_9CELL</name>
<evidence type="ECO:0000259" key="2">
    <source>
        <dbReference type="Pfam" id="PF07811"/>
    </source>
</evidence>
<dbReference type="Proteomes" id="UP000777774">
    <property type="component" value="Unassembled WGS sequence"/>
</dbReference>
<gene>
    <name evidence="3" type="ORF">HGA02_00165</name>
</gene>
<proteinExistence type="predicted"/>
<keyword evidence="1" id="KW-0812">Transmembrane</keyword>
<reference evidence="3 4" key="1">
    <citation type="submission" date="2020-04" db="EMBL/GenBank/DDBJ databases">
        <title>MicrobeNet Type strains.</title>
        <authorList>
            <person name="Nicholson A.C."/>
        </authorList>
    </citation>
    <scope>NUCLEOTIDE SEQUENCE [LARGE SCALE GENOMIC DNA]</scope>
    <source>
        <strain evidence="3 4">ATCC BAA-787</strain>
    </source>
</reference>
<sequence length="132" mass="13177">MSSAKRPRDEGSASVELVILFPALLLIVTALIQYGLWFHAQSVATAAAQEGVAAGRALDAGPGAAQASALSFIAAHGSDTLVDATATSAGRVGEITVVVTGRSLSVVPGVGGLAVQASAHAPVERFVREDAG</sequence>
<dbReference type="RefSeq" id="WP_168676195.1">
    <property type="nucleotide sequence ID" value="NZ_JAAXOY010000001.1"/>
</dbReference>
<keyword evidence="4" id="KW-1185">Reference proteome</keyword>
<evidence type="ECO:0000256" key="1">
    <source>
        <dbReference type="SAM" id="Phobius"/>
    </source>
</evidence>
<accession>A0ABX1JXP8</accession>
<dbReference type="Pfam" id="PF07811">
    <property type="entry name" value="TadE"/>
    <property type="match status" value="1"/>
</dbReference>
<keyword evidence="1" id="KW-1133">Transmembrane helix</keyword>
<keyword evidence="1" id="KW-0472">Membrane</keyword>
<dbReference type="InterPro" id="IPR012495">
    <property type="entry name" value="TadE-like_dom"/>
</dbReference>
<protein>
    <submittedName>
        <fullName evidence="3">Pilus assembly protein</fullName>
    </submittedName>
</protein>
<comment type="caution">
    <text evidence="3">The sequence shown here is derived from an EMBL/GenBank/DDBJ whole genome shotgun (WGS) entry which is preliminary data.</text>
</comment>
<evidence type="ECO:0000313" key="3">
    <source>
        <dbReference type="EMBL" id="NKY37986.1"/>
    </source>
</evidence>
<evidence type="ECO:0000313" key="4">
    <source>
        <dbReference type="Proteomes" id="UP000777774"/>
    </source>
</evidence>
<feature type="transmembrane region" description="Helical" evidence="1">
    <location>
        <begin position="12"/>
        <end position="37"/>
    </location>
</feature>
<feature type="domain" description="TadE-like" evidence="2">
    <location>
        <begin position="11"/>
        <end position="52"/>
    </location>
</feature>